<proteinExistence type="predicted"/>
<evidence type="ECO:0000313" key="2">
    <source>
        <dbReference type="Proteomes" id="UP001383192"/>
    </source>
</evidence>
<reference evidence="1 2" key="1">
    <citation type="submission" date="2024-01" db="EMBL/GenBank/DDBJ databases">
        <title>A draft genome for a cacao thread blight-causing isolate of Paramarasmius palmivorus.</title>
        <authorList>
            <person name="Baruah I.K."/>
            <person name="Bukari Y."/>
            <person name="Amoako-Attah I."/>
            <person name="Meinhardt L.W."/>
            <person name="Bailey B.A."/>
            <person name="Cohen S.P."/>
        </authorList>
    </citation>
    <scope>NUCLEOTIDE SEQUENCE [LARGE SCALE GENOMIC DNA]</scope>
    <source>
        <strain evidence="1 2">GH-12</strain>
    </source>
</reference>
<evidence type="ECO:0000313" key="1">
    <source>
        <dbReference type="EMBL" id="KAK7030259.1"/>
    </source>
</evidence>
<dbReference type="EMBL" id="JAYKXP010000079">
    <property type="protein sequence ID" value="KAK7030259.1"/>
    <property type="molecule type" value="Genomic_DNA"/>
</dbReference>
<name>A0AAW0BUJ6_9AGAR</name>
<accession>A0AAW0BUJ6</accession>
<dbReference type="AlphaFoldDB" id="A0AAW0BUJ6"/>
<protein>
    <submittedName>
        <fullName evidence="1">Uncharacterized protein</fullName>
    </submittedName>
</protein>
<dbReference type="Proteomes" id="UP001383192">
    <property type="component" value="Unassembled WGS sequence"/>
</dbReference>
<sequence>MLANDDGITVIDITDPLDPAYCHTLDSTALDAATYVRSYYETDSDDSPVEMDIRCHIAALEKERLVSDEALYEVWPKVFKSYGQEKSSLVQSGEASVASPLPPLADLALRQIVDQCIAEDDFEPLETLTDMPGKMESVAAALFLKKALPDSAQGVLSGVLQFELEGTEA</sequence>
<comment type="caution">
    <text evidence="1">The sequence shown here is derived from an EMBL/GenBank/DDBJ whole genome shotgun (WGS) entry which is preliminary data.</text>
</comment>
<keyword evidence="2" id="KW-1185">Reference proteome</keyword>
<gene>
    <name evidence="1" type="ORF">VNI00_014276</name>
</gene>
<organism evidence="1 2">
    <name type="scientific">Paramarasmius palmivorus</name>
    <dbReference type="NCBI Taxonomy" id="297713"/>
    <lineage>
        <taxon>Eukaryota</taxon>
        <taxon>Fungi</taxon>
        <taxon>Dikarya</taxon>
        <taxon>Basidiomycota</taxon>
        <taxon>Agaricomycotina</taxon>
        <taxon>Agaricomycetes</taxon>
        <taxon>Agaricomycetidae</taxon>
        <taxon>Agaricales</taxon>
        <taxon>Marasmiineae</taxon>
        <taxon>Marasmiaceae</taxon>
        <taxon>Paramarasmius</taxon>
    </lineage>
</organism>